<dbReference type="Pfam" id="PF24883">
    <property type="entry name" value="NPHP3_N"/>
    <property type="match status" value="1"/>
</dbReference>
<evidence type="ECO:0000259" key="3">
    <source>
        <dbReference type="Pfam" id="PF24883"/>
    </source>
</evidence>
<evidence type="ECO:0000256" key="1">
    <source>
        <dbReference type="ARBA" id="ARBA00022737"/>
    </source>
</evidence>
<evidence type="ECO:0008006" key="6">
    <source>
        <dbReference type="Google" id="ProtNLM"/>
    </source>
</evidence>
<dbReference type="AlphaFoldDB" id="A0A0D0BZ92"/>
<dbReference type="PANTHER" id="PTHR10039">
    <property type="entry name" value="AMELOGENIN"/>
    <property type="match status" value="1"/>
</dbReference>
<proteinExistence type="predicted"/>
<dbReference type="Gene3D" id="3.40.50.300">
    <property type="entry name" value="P-loop containing nucleotide triphosphate hydrolases"/>
    <property type="match status" value="1"/>
</dbReference>
<reference evidence="4 5" key="1">
    <citation type="submission" date="2014-04" db="EMBL/GenBank/DDBJ databases">
        <title>Evolutionary Origins and Diversification of the Mycorrhizal Mutualists.</title>
        <authorList>
            <consortium name="DOE Joint Genome Institute"/>
            <consortium name="Mycorrhizal Genomics Consortium"/>
            <person name="Kohler A."/>
            <person name="Kuo A."/>
            <person name="Nagy L.G."/>
            <person name="Floudas D."/>
            <person name="Copeland A."/>
            <person name="Barry K.W."/>
            <person name="Cichocki N."/>
            <person name="Veneault-Fourrey C."/>
            <person name="LaButti K."/>
            <person name="Lindquist E.A."/>
            <person name="Lipzen A."/>
            <person name="Lundell T."/>
            <person name="Morin E."/>
            <person name="Murat C."/>
            <person name="Riley R."/>
            <person name="Ohm R."/>
            <person name="Sun H."/>
            <person name="Tunlid A."/>
            <person name="Henrissat B."/>
            <person name="Grigoriev I.V."/>
            <person name="Hibbett D.S."/>
            <person name="Martin F."/>
        </authorList>
    </citation>
    <scope>NUCLEOTIDE SEQUENCE [LARGE SCALE GENOMIC DNA]</scope>
    <source>
        <strain evidence="4 5">FD-317 M1</strain>
    </source>
</reference>
<evidence type="ECO:0000313" key="5">
    <source>
        <dbReference type="Proteomes" id="UP000053593"/>
    </source>
</evidence>
<dbReference type="InterPro" id="IPR056884">
    <property type="entry name" value="NPHP3-like_N"/>
</dbReference>
<organism evidence="4 5">
    <name type="scientific">Collybiopsis luxurians FD-317 M1</name>
    <dbReference type="NCBI Taxonomy" id="944289"/>
    <lineage>
        <taxon>Eukaryota</taxon>
        <taxon>Fungi</taxon>
        <taxon>Dikarya</taxon>
        <taxon>Basidiomycota</taxon>
        <taxon>Agaricomycotina</taxon>
        <taxon>Agaricomycetes</taxon>
        <taxon>Agaricomycetidae</taxon>
        <taxon>Agaricales</taxon>
        <taxon>Marasmiineae</taxon>
        <taxon>Omphalotaceae</taxon>
        <taxon>Collybiopsis</taxon>
        <taxon>Collybiopsis luxurians</taxon>
    </lineage>
</organism>
<feature type="domain" description="GPI inositol-deacylase winged helix" evidence="2">
    <location>
        <begin position="318"/>
        <end position="400"/>
    </location>
</feature>
<feature type="domain" description="Nephrocystin 3-like N-terminal" evidence="3">
    <location>
        <begin position="56"/>
        <end position="215"/>
    </location>
</feature>
<dbReference type="PANTHER" id="PTHR10039:SF16">
    <property type="entry name" value="GPI INOSITOL-DEACYLASE"/>
    <property type="match status" value="1"/>
</dbReference>
<protein>
    <recommendedName>
        <fullName evidence="6">NACHT domain-containing protein</fullName>
    </recommendedName>
</protein>
<dbReference type="Pfam" id="PF22939">
    <property type="entry name" value="WHD_GPIID"/>
    <property type="match status" value="1"/>
</dbReference>
<keyword evidence="1" id="KW-0677">Repeat</keyword>
<dbReference type="InterPro" id="IPR027417">
    <property type="entry name" value="P-loop_NTPase"/>
</dbReference>
<dbReference type="EMBL" id="KN834808">
    <property type="protein sequence ID" value="KIK55229.1"/>
    <property type="molecule type" value="Genomic_DNA"/>
</dbReference>
<dbReference type="OrthoDB" id="3066271at2759"/>
<accession>A0A0D0BZ92</accession>
<sequence length="526" mass="59880">MTLLSGNAFQGASHFTIKHATFTAVSNDEKEKIQKWLNAPDCTTNFQAADDQRTKGTGQWILNHPKYIQWKKSPNALWIQGKAGSGKTILSTTIIRDLKQAAPENVWYHYFDSRDNTGQKSKYRGFLLSLLHWAGANSTGIHPALKTFFDKCSSQGLSAPSPTVEDLEMILKQVFKTLGGGYVVLDAMDEGSEPLKVLEWLENLPEQFYILFTSRYSPEGSIAMRCLQISLDSRTAEIDDDIGIYLDQEIKKYNIKGDLRDEVISTLKEKAQGQFRWVDCQLRALEDCGGIPGAVRDALVDLPEDLEQTYNQAIDRTFRKKGTKQYAHHLLLWLLYSLEPLDVEMVEEILTIDLKNNRVEKDNKISVQIHAIIDSTLVAVAANSNVQLAHASVKEFLIVQYSLSHTARVFPINEVLAHEKIAQTCIIYVRQIMQFIDINSISSVLEKNPLSVYAVIFWTEHARCIEEKDSKSQLHHIIVEFATTGMQSFHNWTNAYADFWDLEWDIWEDTSPIYYLIMEGRTPCCI</sequence>
<keyword evidence="5" id="KW-1185">Reference proteome</keyword>
<name>A0A0D0BZ92_9AGAR</name>
<dbReference type="InterPro" id="IPR054471">
    <property type="entry name" value="GPIID_WHD"/>
</dbReference>
<gene>
    <name evidence="4" type="ORF">GYMLUDRAFT_878838</name>
</gene>
<dbReference type="Proteomes" id="UP000053593">
    <property type="component" value="Unassembled WGS sequence"/>
</dbReference>
<evidence type="ECO:0000313" key="4">
    <source>
        <dbReference type="EMBL" id="KIK55229.1"/>
    </source>
</evidence>
<dbReference type="HOGENOM" id="CLU_000288_34_23_1"/>
<evidence type="ECO:0000259" key="2">
    <source>
        <dbReference type="Pfam" id="PF22939"/>
    </source>
</evidence>
<dbReference type="SUPFAM" id="SSF52540">
    <property type="entry name" value="P-loop containing nucleoside triphosphate hydrolases"/>
    <property type="match status" value="1"/>
</dbReference>